<keyword evidence="10" id="KW-1185">Reference proteome</keyword>
<dbReference type="PANTHER" id="PTHR48444">
    <property type="entry name" value="DNA TOPOISOMERASE 6 SUBUNIT B"/>
    <property type="match status" value="1"/>
</dbReference>
<evidence type="ECO:0000256" key="2">
    <source>
        <dbReference type="ARBA" id="ARBA00022840"/>
    </source>
</evidence>
<dbReference type="InParanoid" id="K0IEW2"/>
<dbReference type="HAMAP" id="MF_00322">
    <property type="entry name" value="Top6B"/>
    <property type="match status" value="1"/>
</dbReference>
<dbReference type="GO" id="GO:0006260">
    <property type="term" value="P:DNA replication"/>
    <property type="evidence" value="ECO:0007669"/>
    <property type="project" value="UniProtKB-UniRule"/>
</dbReference>
<accession>K0IEW2</accession>
<comment type="similarity">
    <text evidence="6">Belongs to the TOP6B family.</text>
</comment>
<feature type="domain" description="Histidine kinase/HSP90-like ATPase" evidence="8">
    <location>
        <begin position="43"/>
        <end position="164"/>
    </location>
</feature>
<dbReference type="PATRIC" id="fig|1237085.11.peg.2951"/>
<dbReference type="EMBL" id="CP002408">
    <property type="protein sequence ID" value="AFU59896.1"/>
    <property type="molecule type" value="Genomic_DNA"/>
</dbReference>
<evidence type="ECO:0000256" key="7">
    <source>
        <dbReference type="SAM" id="MobiDB-lite"/>
    </source>
</evidence>
<dbReference type="Pfam" id="PF09239">
    <property type="entry name" value="Topo-VIb_trans"/>
    <property type="match status" value="1"/>
</dbReference>
<dbReference type="STRING" id="1237085.Ngar_c29780"/>
<feature type="binding site" evidence="6">
    <location>
        <position position="58"/>
    </location>
    <ligand>
        <name>ATP</name>
        <dbReference type="ChEBI" id="CHEBI:30616"/>
    </ligand>
</feature>
<dbReference type="Proteomes" id="UP000008037">
    <property type="component" value="Chromosome"/>
</dbReference>
<evidence type="ECO:0000256" key="3">
    <source>
        <dbReference type="ARBA" id="ARBA00023029"/>
    </source>
</evidence>
<evidence type="ECO:0000256" key="1">
    <source>
        <dbReference type="ARBA" id="ARBA00022741"/>
    </source>
</evidence>
<dbReference type="GO" id="GO:0003918">
    <property type="term" value="F:DNA topoisomerase type II (double strand cut, ATP-hydrolyzing) activity"/>
    <property type="evidence" value="ECO:0007669"/>
    <property type="project" value="UniProtKB-UniRule"/>
</dbReference>
<dbReference type="InterPro" id="IPR015320">
    <property type="entry name" value="TopoVI_B_transducer"/>
</dbReference>
<dbReference type="InterPro" id="IPR014721">
    <property type="entry name" value="Ribsml_uS5_D2-typ_fold_subgr"/>
</dbReference>
<dbReference type="NCBIfam" id="NF003218">
    <property type="entry name" value="PRK04184.1"/>
    <property type="match status" value="1"/>
</dbReference>
<feature type="binding site" evidence="6">
    <location>
        <begin position="122"/>
        <end position="129"/>
    </location>
    <ligand>
        <name>ATP</name>
        <dbReference type="ChEBI" id="CHEBI:30616"/>
    </ligand>
</feature>
<protein>
    <recommendedName>
        <fullName evidence="6">Type 2 DNA topoisomerase 6 subunit B</fullName>
        <ecNumber evidence="6">5.6.2.2</ecNumber>
    </recommendedName>
    <alternativeName>
        <fullName evidence="6">Type II DNA topoisomerase VI subunit B</fullName>
        <shortName evidence="6">TopoVI-B</shortName>
    </alternativeName>
</protein>
<dbReference type="Gene3D" id="3.30.565.10">
    <property type="entry name" value="Histidine kinase-like ATPase, C-terminal domain"/>
    <property type="match status" value="1"/>
</dbReference>
<dbReference type="SUPFAM" id="SSF54211">
    <property type="entry name" value="Ribosomal protein S5 domain 2-like"/>
    <property type="match status" value="1"/>
</dbReference>
<comment type="function">
    <text evidence="6">Relaxes both positive and negative superturns and exhibits a strong decatenase activity.</text>
</comment>
<feature type="compositionally biased region" description="Basic and acidic residues" evidence="7">
    <location>
        <begin position="640"/>
        <end position="672"/>
    </location>
</feature>
<organism evidence="9 10">
    <name type="scientific">Nitrososphaera gargensis (strain Ga9.2)</name>
    <dbReference type="NCBI Taxonomy" id="1237085"/>
    <lineage>
        <taxon>Archaea</taxon>
        <taxon>Nitrososphaerota</taxon>
        <taxon>Nitrososphaeria</taxon>
        <taxon>Nitrososphaerales</taxon>
        <taxon>Nitrososphaeraceae</taxon>
        <taxon>Nitrososphaera</taxon>
    </lineage>
</organism>
<dbReference type="GO" id="GO:0006265">
    <property type="term" value="P:DNA topological change"/>
    <property type="evidence" value="ECO:0007669"/>
    <property type="project" value="UniProtKB-UniRule"/>
</dbReference>
<dbReference type="EC" id="5.6.2.2" evidence="6"/>
<dbReference type="InterPro" id="IPR036890">
    <property type="entry name" value="HATPase_C_sf"/>
</dbReference>
<dbReference type="GO" id="GO:0003677">
    <property type="term" value="F:DNA binding"/>
    <property type="evidence" value="ECO:0007669"/>
    <property type="project" value="UniProtKB-UniRule"/>
</dbReference>
<dbReference type="InterPro" id="IPR020568">
    <property type="entry name" value="Ribosomal_Su5_D2-typ_SF"/>
</dbReference>
<dbReference type="Gene3D" id="3.30.230.10">
    <property type="match status" value="1"/>
</dbReference>
<keyword evidence="2 6" id="KW-0067">ATP-binding</keyword>
<dbReference type="KEGG" id="nga:Ngar_c29780"/>
<dbReference type="SUPFAM" id="SSF55874">
    <property type="entry name" value="ATPase domain of HSP90 chaperone/DNA topoisomerase II/histidine kinase"/>
    <property type="match status" value="1"/>
</dbReference>
<dbReference type="Pfam" id="PF02518">
    <property type="entry name" value="HATPase_c"/>
    <property type="match status" value="1"/>
</dbReference>
<dbReference type="Gene3D" id="1.10.8.50">
    <property type="match status" value="1"/>
</dbReference>
<keyword evidence="3 6" id="KW-0799">Topoisomerase</keyword>
<dbReference type="PANTHER" id="PTHR48444:SF1">
    <property type="entry name" value="DNA TOPOISOMERASE 6 SUBUNIT B"/>
    <property type="match status" value="1"/>
</dbReference>
<evidence type="ECO:0000256" key="6">
    <source>
        <dbReference type="HAMAP-Rule" id="MF_00322"/>
    </source>
</evidence>
<comment type="subunit">
    <text evidence="6">Homodimer. Heterotetramer of two Top6A and two Top6B chains.</text>
</comment>
<reference evidence="9 10" key="1">
    <citation type="journal article" date="2012" name="Environ. Microbiol.">
        <title>The genome of the ammonia-oxidizing Candidatus Nitrososphaera gargensis: insights into metabolic versatility and environmental adaptations.</title>
        <authorList>
            <person name="Spang A."/>
            <person name="Poehlein A."/>
            <person name="Offre P."/>
            <person name="Zumbragel S."/>
            <person name="Haider S."/>
            <person name="Rychlik N."/>
            <person name="Nowka B."/>
            <person name="Schmeisser C."/>
            <person name="Lebedeva E.V."/>
            <person name="Rattei T."/>
            <person name="Bohm C."/>
            <person name="Schmid M."/>
            <person name="Galushko A."/>
            <person name="Hatzenpichler R."/>
            <person name="Weinmaier T."/>
            <person name="Daniel R."/>
            <person name="Schleper C."/>
            <person name="Spieck E."/>
            <person name="Streit W."/>
            <person name="Wagner M."/>
        </authorList>
    </citation>
    <scope>NUCLEOTIDE SEQUENCE [LARGE SCALE GENOMIC DNA]</scope>
    <source>
        <strain evidence="10">Ga9.2</strain>
    </source>
</reference>
<evidence type="ECO:0000256" key="4">
    <source>
        <dbReference type="ARBA" id="ARBA00023125"/>
    </source>
</evidence>
<feature type="compositionally biased region" description="Basic residues" evidence="7">
    <location>
        <begin position="626"/>
        <end position="639"/>
    </location>
</feature>
<dbReference type="InterPro" id="IPR005734">
    <property type="entry name" value="TopoVI_B"/>
</dbReference>
<feature type="region of interest" description="Disordered" evidence="7">
    <location>
        <begin position="625"/>
        <end position="681"/>
    </location>
</feature>
<feature type="binding site" evidence="6">
    <location>
        <position position="494"/>
    </location>
    <ligand>
        <name>ATP</name>
        <dbReference type="ChEBI" id="CHEBI:30616"/>
    </ligand>
</feature>
<gene>
    <name evidence="6 9" type="primary">top6B</name>
    <name evidence="9" type="ordered locus">Ngar_c29780</name>
</gene>
<comment type="caution">
    <text evidence="6">Lacks conserved residue(s) required for the propagation of feature annotation.</text>
</comment>
<comment type="catalytic activity">
    <reaction evidence="6">
        <text>ATP-dependent breakage, passage and rejoining of double-stranded DNA.</text>
        <dbReference type="EC" id="5.6.2.2"/>
    </reaction>
</comment>
<evidence type="ECO:0000256" key="5">
    <source>
        <dbReference type="ARBA" id="ARBA00023235"/>
    </source>
</evidence>
<dbReference type="GO" id="GO:0005524">
    <property type="term" value="F:ATP binding"/>
    <property type="evidence" value="ECO:0007669"/>
    <property type="project" value="UniProtKB-UniRule"/>
</dbReference>
<dbReference type="RefSeq" id="WP_015020430.1">
    <property type="nucleotide sequence ID" value="NC_018719.1"/>
</dbReference>
<dbReference type="SMART" id="SM00387">
    <property type="entry name" value="HATPase_c"/>
    <property type="match status" value="1"/>
</dbReference>
<dbReference type="FunCoup" id="K0IEW2">
    <property type="interactions" value="22"/>
</dbReference>
<sequence length="681" mass="76100">MKQKATVEVAAAQQKPLTKGKVRYDKKAESEFFVDNSALAGFTTERILYMAVRELIENSLDSCETGHILPKISLSLKMSDQANDLWTITCEDNGIGVPLDKVPVAVCSFLTSGKYVEKQQRGLFGVGLKMIAAFSTKDTIHPLKVWSKSHEEGSEYYFELRTDISTNKPIVLAKRPAKGEESRIVGDSGFRVEAVLHAKLSPITRNNIKAKINEYISQTSIVNPYAIIEYETDEGKVTFDRRTEVMPQPAKEVLPHPADMDLQTLKKAIMNFMNNKTTLQGVLAASFQKMSSEKAKDIIAKAGLENKPADKYSENELIEIVKVCKHMPFQQANTDHLSPIGEEILTTGMTSEYTIVTTKEVVPAAEGSGAPEVQKPQITVKVLKPSLTAYASRTCVINNRPTIVECGIAYGGDIPSFKLYRFANKIPLLYDEGSDVAREVVSEVEINKMGITKKEAKEQFANPEVKSDRAVELLPLHIFFHICSTKIPYKTAGKESIASEGELKKYMKYCLSELYRKVSAQIRKELRMKEAQSRLNLYKYYIPLIVSAISESIKVDPVKLEQAFTELAEKHVRIEQLVNNTPSSTTTAEKEDKITTERIEEEAEEAVEIDGELIKPDKDQIAINTARKKGKLSKPKARKEKVPETLQKDDDKQATLDTVIKDNNKPLKGGEVRRKKANASN</sequence>
<feature type="binding site" evidence="6">
    <location>
        <position position="92"/>
    </location>
    <ligand>
        <name>ATP</name>
        <dbReference type="ChEBI" id="CHEBI:30616"/>
    </ligand>
</feature>
<dbReference type="HOGENOM" id="CLU_006403_0_0_2"/>
<dbReference type="GeneID" id="13796787"/>
<evidence type="ECO:0000259" key="8">
    <source>
        <dbReference type="SMART" id="SM00387"/>
    </source>
</evidence>
<keyword evidence="5 6" id="KW-0413">Isomerase</keyword>
<dbReference type="OrthoDB" id="65493at2157"/>
<evidence type="ECO:0000313" key="9">
    <source>
        <dbReference type="EMBL" id="AFU59896.1"/>
    </source>
</evidence>
<dbReference type="InterPro" id="IPR003594">
    <property type="entry name" value="HATPase_dom"/>
</dbReference>
<evidence type="ECO:0000313" key="10">
    <source>
        <dbReference type="Proteomes" id="UP000008037"/>
    </source>
</evidence>
<proteinExistence type="inferred from homology"/>
<dbReference type="AlphaFoldDB" id="K0IEW2"/>
<keyword evidence="4 6" id="KW-0238">DNA-binding</keyword>
<keyword evidence="1 6" id="KW-0547">Nucleotide-binding</keyword>
<name>K0IEW2_NITGG</name>